<dbReference type="Proteomes" id="UP000234331">
    <property type="component" value="Unassembled WGS sequence"/>
</dbReference>
<evidence type="ECO:0000313" key="2">
    <source>
        <dbReference type="Proteomes" id="UP000234331"/>
    </source>
</evidence>
<dbReference type="OrthoDB" id="4299905at2"/>
<dbReference type="EMBL" id="FZMO01000423">
    <property type="protein sequence ID" value="SNQ50540.1"/>
    <property type="molecule type" value="Genomic_DNA"/>
</dbReference>
<gene>
    <name evidence="1" type="ORF">FRACA_480029</name>
</gene>
<keyword evidence="2" id="KW-1185">Reference proteome</keyword>
<dbReference type="RefSeq" id="WP_101833923.1">
    <property type="nucleotide sequence ID" value="NZ_FZMO01000423.1"/>
</dbReference>
<proteinExistence type="predicted"/>
<sequence>MAVPTRIPVRFEDVFPAGAFVLEVEAASDYDKVKANLSDVQARDKDTGERLWVVRVLDADPAARQAEVKVKITAEVQPVPPDVMPGTPFRPVVFEGLTVTPWVDTSGSRPRQGFALRASAMQAVGTPARRTSAVAA</sequence>
<reference evidence="1 2" key="1">
    <citation type="submission" date="2017-06" db="EMBL/GenBank/DDBJ databases">
        <authorList>
            <person name="Kim H.J."/>
            <person name="Triplett B.A."/>
        </authorList>
    </citation>
    <scope>NUCLEOTIDE SEQUENCE [LARGE SCALE GENOMIC DNA]</scope>
    <source>
        <strain evidence="1">FRACA_ARgP5</strain>
    </source>
</reference>
<evidence type="ECO:0000313" key="1">
    <source>
        <dbReference type="EMBL" id="SNQ50540.1"/>
    </source>
</evidence>
<accession>A0A2I2KY09</accession>
<organism evidence="1 2">
    <name type="scientific">Frankia canadensis</name>
    <dbReference type="NCBI Taxonomy" id="1836972"/>
    <lineage>
        <taxon>Bacteria</taxon>
        <taxon>Bacillati</taxon>
        <taxon>Actinomycetota</taxon>
        <taxon>Actinomycetes</taxon>
        <taxon>Frankiales</taxon>
        <taxon>Frankiaceae</taxon>
        <taxon>Frankia</taxon>
    </lineage>
</organism>
<dbReference type="AlphaFoldDB" id="A0A2I2KY09"/>
<name>A0A2I2KY09_9ACTN</name>
<evidence type="ECO:0008006" key="3">
    <source>
        <dbReference type="Google" id="ProtNLM"/>
    </source>
</evidence>
<protein>
    <recommendedName>
        <fullName evidence="3">Plasmid replication, integration and excision activator</fullName>
    </recommendedName>
</protein>